<dbReference type="Gene3D" id="3.30.470.20">
    <property type="entry name" value="ATP-grasp fold, B domain"/>
    <property type="match status" value="1"/>
</dbReference>
<dbReference type="InterPro" id="IPR016181">
    <property type="entry name" value="Acyl_CoA_acyltransferase"/>
</dbReference>
<dbReference type="GO" id="GO:0005524">
    <property type="term" value="F:ATP binding"/>
    <property type="evidence" value="ECO:0007669"/>
    <property type="project" value="UniProtKB-UniRule"/>
</dbReference>
<dbReference type="InterPro" id="IPR036291">
    <property type="entry name" value="NAD(P)-bd_dom_sf"/>
</dbReference>
<dbReference type="PANTHER" id="PTHR43334">
    <property type="entry name" value="ACETATE--COA LIGASE [ADP-FORMING]"/>
    <property type="match status" value="1"/>
</dbReference>
<evidence type="ECO:0000313" key="8">
    <source>
        <dbReference type="Proteomes" id="UP000824083"/>
    </source>
</evidence>
<dbReference type="PROSITE" id="PS50975">
    <property type="entry name" value="ATP_GRASP"/>
    <property type="match status" value="1"/>
</dbReference>
<gene>
    <name evidence="7" type="ORF">IAC56_06690</name>
</gene>
<evidence type="ECO:0000259" key="6">
    <source>
        <dbReference type="PROSITE" id="PS51186"/>
    </source>
</evidence>
<dbReference type="PROSITE" id="PS51186">
    <property type="entry name" value="GNAT"/>
    <property type="match status" value="1"/>
</dbReference>
<dbReference type="Pfam" id="PF13607">
    <property type="entry name" value="Succ_CoA_lig"/>
    <property type="match status" value="1"/>
</dbReference>
<keyword evidence="3 4" id="KW-0067">ATP-binding</keyword>
<dbReference type="SMART" id="SM00881">
    <property type="entry name" value="CoA_binding"/>
    <property type="match status" value="1"/>
</dbReference>
<evidence type="ECO:0000256" key="4">
    <source>
        <dbReference type="PROSITE-ProRule" id="PRU00409"/>
    </source>
</evidence>
<dbReference type="Pfam" id="PF13549">
    <property type="entry name" value="ATP-grasp_5"/>
    <property type="match status" value="1"/>
</dbReference>
<dbReference type="InterPro" id="IPR003781">
    <property type="entry name" value="CoA-bd"/>
</dbReference>
<dbReference type="Proteomes" id="UP000824083">
    <property type="component" value="Unassembled WGS sequence"/>
</dbReference>
<dbReference type="InterPro" id="IPR016102">
    <property type="entry name" value="Succinyl-CoA_synth-like"/>
</dbReference>
<reference evidence="7" key="2">
    <citation type="journal article" date="2021" name="PeerJ">
        <title>Extensive microbial diversity within the chicken gut microbiome revealed by metagenomics and culture.</title>
        <authorList>
            <person name="Gilroy R."/>
            <person name="Ravi A."/>
            <person name="Getino M."/>
            <person name="Pursley I."/>
            <person name="Horton D.L."/>
            <person name="Alikhan N.F."/>
            <person name="Baker D."/>
            <person name="Gharbi K."/>
            <person name="Hall N."/>
            <person name="Watson M."/>
            <person name="Adriaenssens E.M."/>
            <person name="Foster-Nyarko E."/>
            <person name="Jarju S."/>
            <person name="Secka A."/>
            <person name="Antonio M."/>
            <person name="Oren A."/>
            <person name="Chaudhuri R.R."/>
            <person name="La Ragione R."/>
            <person name="Hildebrand F."/>
            <person name="Pallen M.J."/>
        </authorList>
    </citation>
    <scope>NUCLEOTIDE SEQUENCE</scope>
    <source>
        <strain evidence="7">7463</strain>
    </source>
</reference>
<proteinExistence type="predicted"/>
<dbReference type="GO" id="GO:0016747">
    <property type="term" value="F:acyltransferase activity, transferring groups other than amino-acyl groups"/>
    <property type="evidence" value="ECO:0007669"/>
    <property type="project" value="InterPro"/>
</dbReference>
<comment type="caution">
    <text evidence="7">The sequence shown here is derived from an EMBL/GenBank/DDBJ whole genome shotgun (WGS) entry which is preliminary data.</text>
</comment>
<keyword evidence="2 4" id="KW-0547">Nucleotide-binding</keyword>
<dbReference type="PANTHER" id="PTHR43334:SF1">
    <property type="entry name" value="3-HYDROXYPROPIONATE--COA LIGASE [ADP-FORMING]"/>
    <property type="match status" value="1"/>
</dbReference>
<dbReference type="AlphaFoldDB" id="A0A9D1IJV4"/>
<dbReference type="SUPFAM" id="SSF51735">
    <property type="entry name" value="NAD(P)-binding Rossmann-fold domains"/>
    <property type="match status" value="1"/>
</dbReference>
<dbReference type="GO" id="GO:0016874">
    <property type="term" value="F:ligase activity"/>
    <property type="evidence" value="ECO:0007669"/>
    <property type="project" value="UniProtKB-KW"/>
</dbReference>
<dbReference type="EMBL" id="DVMY01000103">
    <property type="protein sequence ID" value="HIU37941.1"/>
    <property type="molecule type" value="Genomic_DNA"/>
</dbReference>
<evidence type="ECO:0000256" key="3">
    <source>
        <dbReference type="ARBA" id="ARBA00022840"/>
    </source>
</evidence>
<evidence type="ECO:0000256" key="2">
    <source>
        <dbReference type="ARBA" id="ARBA00022741"/>
    </source>
</evidence>
<dbReference type="InterPro" id="IPR000182">
    <property type="entry name" value="GNAT_dom"/>
</dbReference>
<keyword evidence="1" id="KW-0436">Ligase</keyword>
<dbReference type="Pfam" id="PF13380">
    <property type="entry name" value="CoA_binding_2"/>
    <property type="match status" value="1"/>
</dbReference>
<dbReference type="Pfam" id="PF13302">
    <property type="entry name" value="Acetyltransf_3"/>
    <property type="match status" value="1"/>
</dbReference>
<dbReference type="SUPFAM" id="SSF56059">
    <property type="entry name" value="Glutathione synthetase ATP-binding domain-like"/>
    <property type="match status" value="1"/>
</dbReference>
<dbReference type="Gene3D" id="3.40.630.30">
    <property type="match status" value="1"/>
</dbReference>
<feature type="domain" description="ATP-grasp" evidence="5">
    <location>
        <begin position="495"/>
        <end position="532"/>
    </location>
</feature>
<name>A0A9D1IJV4_9BURK</name>
<dbReference type="Gene3D" id="3.40.50.261">
    <property type="entry name" value="Succinyl-CoA synthetase domains"/>
    <property type="match status" value="2"/>
</dbReference>
<evidence type="ECO:0000256" key="1">
    <source>
        <dbReference type="ARBA" id="ARBA00022598"/>
    </source>
</evidence>
<accession>A0A9D1IJV4</accession>
<dbReference type="Gene3D" id="3.40.50.720">
    <property type="entry name" value="NAD(P)-binding Rossmann-like Domain"/>
    <property type="match status" value="1"/>
</dbReference>
<dbReference type="InterPro" id="IPR013815">
    <property type="entry name" value="ATP_grasp_subdomain_1"/>
</dbReference>
<dbReference type="SUPFAM" id="SSF55729">
    <property type="entry name" value="Acyl-CoA N-acyltransferases (Nat)"/>
    <property type="match status" value="1"/>
</dbReference>
<organism evidence="7 8">
    <name type="scientific">Candidatus Aphodousia faecigallinarum</name>
    <dbReference type="NCBI Taxonomy" id="2840677"/>
    <lineage>
        <taxon>Bacteria</taxon>
        <taxon>Pseudomonadati</taxon>
        <taxon>Pseudomonadota</taxon>
        <taxon>Betaproteobacteria</taxon>
        <taxon>Burkholderiales</taxon>
        <taxon>Sutterellaceae</taxon>
        <taxon>Sutterellaceae incertae sedis</taxon>
        <taxon>Candidatus Aphodousia</taxon>
    </lineage>
</organism>
<dbReference type="InterPro" id="IPR051538">
    <property type="entry name" value="Acyl-CoA_Synth/Transferase"/>
</dbReference>
<dbReference type="SUPFAM" id="SSF52210">
    <property type="entry name" value="Succinyl-CoA synthetase domains"/>
    <property type="match status" value="2"/>
</dbReference>
<dbReference type="InterPro" id="IPR011761">
    <property type="entry name" value="ATP-grasp"/>
</dbReference>
<protein>
    <submittedName>
        <fullName evidence="7">GNAT family N-acetyltransferase</fullName>
    </submittedName>
</protein>
<evidence type="ECO:0000259" key="5">
    <source>
        <dbReference type="PROSITE" id="PS50975"/>
    </source>
</evidence>
<dbReference type="InterPro" id="IPR032875">
    <property type="entry name" value="Succ_CoA_lig_flav_dom"/>
</dbReference>
<dbReference type="CDD" id="cd04301">
    <property type="entry name" value="NAT_SF"/>
    <property type="match status" value="1"/>
</dbReference>
<dbReference type="GO" id="GO:0046872">
    <property type="term" value="F:metal ion binding"/>
    <property type="evidence" value="ECO:0007669"/>
    <property type="project" value="InterPro"/>
</dbReference>
<reference evidence="7" key="1">
    <citation type="submission" date="2020-10" db="EMBL/GenBank/DDBJ databases">
        <authorList>
            <person name="Gilroy R."/>
        </authorList>
    </citation>
    <scope>NUCLEOTIDE SEQUENCE</scope>
    <source>
        <strain evidence="7">7463</strain>
    </source>
</reference>
<feature type="domain" description="N-acetyltransferase" evidence="6">
    <location>
        <begin position="736"/>
        <end position="891"/>
    </location>
</feature>
<evidence type="ECO:0000313" key="7">
    <source>
        <dbReference type="EMBL" id="HIU37941.1"/>
    </source>
</evidence>
<dbReference type="Gene3D" id="3.30.1490.20">
    <property type="entry name" value="ATP-grasp fold, A domain"/>
    <property type="match status" value="1"/>
</dbReference>
<sequence>MDTSNQLHSALAPKSIAVIGASDRADSRGTALWQNLVRAGFNGKIYPVNPKYRYLGDIACYPSIKAINDKIDLAILAIPHKAIEKTLEEIAEQGTRWVALAPSDASVTSNPSWQAGIVNKAKNLGLRLIGTDCLGIMRPADQLNASYWPELPQVGHVGFATQSGVIGTSLLASQRIKDIGFSTLINTGDEIDVSMSEVVDFLATDKETSVIVLHVEGIRHPREFFSAIREASKRKPVIVLRGGKNLQASQLLASRMGVPAGDDEVFNALLERAGAIRVYGLEEMLSAIEIFCQHRLPRTNRVGIISNGSGFGVLAADSASECNVKLATLTRATTEKLHQIFDNPLPMTNPVDLWADADPRRIKLAVDALNKDENVDAIVVITAPTFAAPLERVCDAIAYATDSSYKPIITVWIGESQTIAAKKRLKDHPITVLKSPESAIRAFSWMARYAQSRRYLAATIATESNPLHIDRKVIRSILGKCQQENTFSLDEVQTKRILACLGLTTASGIWVQSPIEAVNAAHTLGYPVVIKAIAKGVTHKSNVGGVCLDIDNDADVIKACQSIFDNVNKKAPYAELTGLYVQRYIRKPNGREVKIRVHTDSRFGPVISFGAGGHMGDIYCDEACELLPLTEPLAYALIEKPTVSRFLGDFRGMPVANKEALAQVLMRISKLVTEFPLIRDLTIDPLLVDDGGCIALDAHIGISPNLLDKDSIASHLTIAPEPFVDHSWREIKGGFVFLRSVQAQDYEAVRQFLKRLSPQTTYLRLHVSSNDLAREKIVELTNIDYNREVAVVAVDPEEPESIRGVARFKRIAGTSLAEFGVVVEDNWQRRGLASLLMRELIVQAKQMKLKTLIGYVLKGNDGMFALMSALGFARHEDDTLDGAFVTFSLDL</sequence>